<dbReference type="PANTHER" id="PTHR42648">
    <property type="entry name" value="TRANSPOSASE, PUTATIVE-RELATED"/>
    <property type="match status" value="1"/>
</dbReference>
<dbReference type="CDD" id="cd09272">
    <property type="entry name" value="RNase_HI_RT_Ty1"/>
    <property type="match status" value="1"/>
</dbReference>
<dbReference type="GO" id="GO:0004519">
    <property type="term" value="F:endonuclease activity"/>
    <property type="evidence" value="ECO:0007669"/>
    <property type="project" value="UniProtKB-KW"/>
</dbReference>
<dbReference type="GO" id="GO:0008233">
    <property type="term" value="F:peptidase activity"/>
    <property type="evidence" value="ECO:0007669"/>
    <property type="project" value="UniProtKB-KW"/>
</dbReference>
<evidence type="ECO:0000313" key="20">
    <source>
        <dbReference type="EMBL" id="KAK3001833.1"/>
    </source>
</evidence>
<reference evidence="20" key="1">
    <citation type="submission" date="2022-12" db="EMBL/GenBank/DDBJ databases">
        <title>Draft genome assemblies for two species of Escallonia (Escalloniales).</title>
        <authorList>
            <person name="Chanderbali A."/>
            <person name="Dervinis C."/>
            <person name="Anghel I."/>
            <person name="Soltis D."/>
            <person name="Soltis P."/>
            <person name="Zapata F."/>
        </authorList>
    </citation>
    <scope>NUCLEOTIDE SEQUENCE</scope>
    <source>
        <strain evidence="20">UCBG64.0493</strain>
        <tissue evidence="20">Leaf</tissue>
    </source>
</reference>
<keyword evidence="21" id="KW-1185">Reference proteome</keyword>
<dbReference type="InterPro" id="IPR039537">
    <property type="entry name" value="Retrotran_Ty1/copia-like"/>
</dbReference>
<dbReference type="EMBL" id="JAVXUP010002706">
    <property type="protein sequence ID" value="KAK3001833.1"/>
    <property type="molecule type" value="Genomic_DNA"/>
</dbReference>
<comment type="function">
    <text evidence="1">The aspartyl protease (PR) mediates the proteolytic cleavages of the Gag and Gag-Pol polyproteins after assembly of the VLP.</text>
</comment>
<dbReference type="Pfam" id="PF00098">
    <property type="entry name" value="zf-CCHC"/>
    <property type="match status" value="1"/>
</dbReference>
<evidence type="ECO:0000313" key="21">
    <source>
        <dbReference type="Proteomes" id="UP001188597"/>
    </source>
</evidence>
<dbReference type="GO" id="GO:0003964">
    <property type="term" value="F:RNA-directed DNA polymerase activity"/>
    <property type="evidence" value="ECO:0007669"/>
    <property type="project" value="UniProtKB-KW"/>
</dbReference>
<dbReference type="AlphaFoldDB" id="A0AA88V7Y3"/>
<evidence type="ECO:0000256" key="3">
    <source>
        <dbReference type="ARBA" id="ARBA00022670"/>
    </source>
</evidence>
<keyword evidence="13" id="KW-0808">Transferase</keyword>
<keyword evidence="8" id="KW-0378">Hydrolase</keyword>
<keyword evidence="10" id="KW-0460">Magnesium</keyword>
<evidence type="ECO:0000256" key="1">
    <source>
        <dbReference type="ARBA" id="ARBA00002180"/>
    </source>
</evidence>
<organism evidence="20 21">
    <name type="scientific">Escallonia herrerae</name>
    <dbReference type="NCBI Taxonomy" id="1293975"/>
    <lineage>
        <taxon>Eukaryota</taxon>
        <taxon>Viridiplantae</taxon>
        <taxon>Streptophyta</taxon>
        <taxon>Embryophyta</taxon>
        <taxon>Tracheophyta</taxon>
        <taxon>Spermatophyta</taxon>
        <taxon>Magnoliopsida</taxon>
        <taxon>eudicotyledons</taxon>
        <taxon>Gunneridae</taxon>
        <taxon>Pentapetalae</taxon>
        <taxon>asterids</taxon>
        <taxon>campanulids</taxon>
        <taxon>Escalloniales</taxon>
        <taxon>Escalloniaceae</taxon>
        <taxon>Escallonia</taxon>
    </lineage>
</organism>
<sequence>MSTGITQAKTTSVGGRVWRHTFKVRTYGNWLLVLIPPDVPENAESRRKWKIKCGKALFALRTSISKEFINHVRDVCSLKEVWEMLERLFTKKNTARLQLLENVLAMLKQGEIEMDEKISKARLRHYLVRGLKKEYGPFVTSIQGWSTQPSVEELENFLSNQEALAKQTAKSFETDGVLFSKGKSDKKNLFESKNKEEDSSAEKGGNSHTKKPITCFRCGKTGHIKKNCRVKLSKANVACTNEGDDQLKWDHCFTVEAIEQKLTQAFVNYADNKKEEWIIDSGCSHHVTGNDTLFLEVHEHHGDRVIVTANSTHPVAKEGVVTIDVANDISNVKLHDVYHVPGEAYVKKTSQTDNAAIWHARLGHVGYQLLQQISSKKLVDGMPTLKNVREDVICQGCQFGKSHRLPFKRSSNQRSTLLELVHTDLMGPTRTPSYSGHSYVMVLVDDHSRFTWVKFFKEKSEALSKFMEFKDAIEKEFGKKVKCLRSDNGGEYMSDVFLQYCDDNNILRQMTCPDTPQQNGVVERKLGYLSSICLSWLHDKNLPRELWAKAIQCVCHVINRLPPWPNNLELLFPKANVQAPSNVEAENGSPAQNIARREDEQQAVRRSMRETKQPDYLKDYEDIVVLSSTEAEYVAANMATQECVWLKRFIGDIFCEVDYAVQIKCDNESATKLASNPIFQERTKHIEVRYHFVREKVLSEEVELLSVCTNDQVADIFTKALVEPKFQRFQDALGVEKENGAIAFCHVAKKYQYNKEKENGALGVIVSNL</sequence>
<feature type="domain" description="Integrase catalytic" evidence="19">
    <location>
        <begin position="402"/>
        <end position="581"/>
    </location>
</feature>
<dbReference type="SMART" id="SM00343">
    <property type="entry name" value="ZnF_C2HC"/>
    <property type="match status" value="1"/>
</dbReference>
<evidence type="ECO:0000259" key="19">
    <source>
        <dbReference type="PROSITE" id="PS50994"/>
    </source>
</evidence>
<proteinExistence type="predicted"/>
<keyword evidence="5" id="KW-0479">Metal-binding</keyword>
<evidence type="ECO:0000256" key="4">
    <source>
        <dbReference type="ARBA" id="ARBA00022722"/>
    </source>
</evidence>
<dbReference type="PROSITE" id="PS50994">
    <property type="entry name" value="INTEGRASE"/>
    <property type="match status" value="1"/>
</dbReference>
<dbReference type="GO" id="GO:0006508">
    <property type="term" value="P:proteolysis"/>
    <property type="evidence" value="ECO:0007669"/>
    <property type="project" value="UniProtKB-KW"/>
</dbReference>
<evidence type="ECO:0000256" key="16">
    <source>
        <dbReference type="PROSITE-ProRule" id="PRU00047"/>
    </source>
</evidence>
<evidence type="ECO:0000256" key="9">
    <source>
        <dbReference type="ARBA" id="ARBA00022840"/>
    </source>
</evidence>
<dbReference type="Gene3D" id="4.10.60.10">
    <property type="entry name" value="Zinc finger, CCHC-type"/>
    <property type="match status" value="1"/>
</dbReference>
<keyword evidence="15" id="KW-0233">DNA recombination</keyword>
<gene>
    <name evidence="20" type="ORF">RJ639_022241</name>
</gene>
<evidence type="ECO:0000256" key="11">
    <source>
        <dbReference type="ARBA" id="ARBA00022908"/>
    </source>
</evidence>
<keyword evidence="16" id="KW-0862">Zinc</keyword>
<dbReference type="Pfam" id="PF00665">
    <property type="entry name" value="rve"/>
    <property type="match status" value="1"/>
</dbReference>
<keyword evidence="14" id="KW-0917">Virion maturation</keyword>
<keyword evidence="3" id="KW-0645">Protease</keyword>
<dbReference type="PROSITE" id="PS50158">
    <property type="entry name" value="ZF_CCHC"/>
    <property type="match status" value="1"/>
</dbReference>
<keyword evidence="7" id="KW-0255">Endonuclease</keyword>
<evidence type="ECO:0000256" key="2">
    <source>
        <dbReference type="ARBA" id="ARBA00022612"/>
    </source>
</evidence>
<dbReference type="GO" id="GO:0015074">
    <property type="term" value="P:DNA integration"/>
    <property type="evidence" value="ECO:0007669"/>
    <property type="project" value="UniProtKB-KW"/>
</dbReference>
<dbReference type="Gene3D" id="3.30.420.10">
    <property type="entry name" value="Ribonuclease H-like superfamily/Ribonuclease H"/>
    <property type="match status" value="1"/>
</dbReference>
<evidence type="ECO:0000256" key="6">
    <source>
        <dbReference type="ARBA" id="ARBA00022741"/>
    </source>
</evidence>
<dbReference type="Pfam" id="PF22936">
    <property type="entry name" value="Pol_BBD"/>
    <property type="match status" value="1"/>
</dbReference>
<evidence type="ECO:0000256" key="14">
    <source>
        <dbReference type="ARBA" id="ARBA00023113"/>
    </source>
</evidence>
<dbReference type="SUPFAM" id="SSF53098">
    <property type="entry name" value="Ribonuclease H-like"/>
    <property type="match status" value="1"/>
</dbReference>
<dbReference type="InterPro" id="IPR012337">
    <property type="entry name" value="RNaseH-like_sf"/>
</dbReference>
<evidence type="ECO:0000256" key="7">
    <source>
        <dbReference type="ARBA" id="ARBA00022759"/>
    </source>
</evidence>
<name>A0AA88V7Y3_9ASTE</name>
<dbReference type="GO" id="GO:0003676">
    <property type="term" value="F:nucleic acid binding"/>
    <property type="evidence" value="ECO:0007669"/>
    <property type="project" value="InterPro"/>
</dbReference>
<keyword evidence="13" id="KW-0548">Nucleotidyltransferase</keyword>
<dbReference type="InterPro" id="IPR054722">
    <property type="entry name" value="PolX-like_BBD"/>
</dbReference>
<evidence type="ECO:0000256" key="15">
    <source>
        <dbReference type="ARBA" id="ARBA00023172"/>
    </source>
</evidence>
<keyword evidence="9" id="KW-0067">ATP-binding</keyword>
<dbReference type="GO" id="GO:0006310">
    <property type="term" value="P:DNA recombination"/>
    <property type="evidence" value="ECO:0007669"/>
    <property type="project" value="UniProtKB-KW"/>
</dbReference>
<dbReference type="GO" id="GO:0008270">
    <property type="term" value="F:zinc ion binding"/>
    <property type="evidence" value="ECO:0007669"/>
    <property type="project" value="UniProtKB-KW"/>
</dbReference>
<evidence type="ECO:0008006" key="22">
    <source>
        <dbReference type="Google" id="ProtNLM"/>
    </source>
</evidence>
<evidence type="ECO:0000256" key="8">
    <source>
        <dbReference type="ARBA" id="ARBA00022801"/>
    </source>
</evidence>
<dbReference type="SUPFAM" id="SSF57756">
    <property type="entry name" value="Retrovirus zinc finger-like domains"/>
    <property type="match status" value="1"/>
</dbReference>
<comment type="caution">
    <text evidence="20">The sequence shown here is derived from an EMBL/GenBank/DDBJ whole genome shotgun (WGS) entry which is preliminary data.</text>
</comment>
<keyword evidence="11" id="KW-0229">DNA integration</keyword>
<keyword evidence="4" id="KW-0540">Nuclease</keyword>
<dbReference type="InterPro" id="IPR025724">
    <property type="entry name" value="GAG-pre-integrase_dom"/>
</dbReference>
<dbReference type="InterPro" id="IPR036397">
    <property type="entry name" value="RNaseH_sf"/>
</dbReference>
<keyword evidence="16" id="KW-0863">Zinc-finger</keyword>
<evidence type="ECO:0000256" key="5">
    <source>
        <dbReference type="ARBA" id="ARBA00022723"/>
    </source>
</evidence>
<evidence type="ECO:0000256" key="17">
    <source>
        <dbReference type="SAM" id="MobiDB-lite"/>
    </source>
</evidence>
<dbReference type="InterPro" id="IPR001878">
    <property type="entry name" value="Znf_CCHC"/>
</dbReference>
<dbReference type="InterPro" id="IPR036875">
    <property type="entry name" value="Znf_CCHC_sf"/>
</dbReference>
<evidence type="ECO:0000256" key="12">
    <source>
        <dbReference type="ARBA" id="ARBA00022918"/>
    </source>
</evidence>
<protein>
    <recommendedName>
        <fullName evidence="22">Polyprotein</fullName>
    </recommendedName>
</protein>
<feature type="region of interest" description="Disordered" evidence="17">
    <location>
        <begin position="189"/>
        <end position="208"/>
    </location>
</feature>
<keyword evidence="6" id="KW-0547">Nucleotide-binding</keyword>
<dbReference type="Proteomes" id="UP001188597">
    <property type="component" value="Unassembled WGS sequence"/>
</dbReference>
<dbReference type="GO" id="GO:0003887">
    <property type="term" value="F:DNA-directed DNA polymerase activity"/>
    <property type="evidence" value="ECO:0007669"/>
    <property type="project" value="UniProtKB-KW"/>
</dbReference>
<evidence type="ECO:0000259" key="18">
    <source>
        <dbReference type="PROSITE" id="PS50158"/>
    </source>
</evidence>
<keyword evidence="13" id="KW-0239">DNA-directed DNA polymerase</keyword>
<dbReference type="PANTHER" id="PTHR42648:SF11">
    <property type="entry name" value="TRANSPOSON TY4-P GAG-POL POLYPROTEIN"/>
    <property type="match status" value="1"/>
</dbReference>
<feature type="domain" description="CCHC-type" evidence="18">
    <location>
        <begin position="215"/>
        <end position="229"/>
    </location>
</feature>
<evidence type="ECO:0000256" key="10">
    <source>
        <dbReference type="ARBA" id="ARBA00022842"/>
    </source>
</evidence>
<accession>A0AA88V7Y3</accession>
<feature type="compositionally biased region" description="Basic and acidic residues" evidence="17">
    <location>
        <begin position="189"/>
        <end position="201"/>
    </location>
</feature>
<evidence type="ECO:0000256" key="13">
    <source>
        <dbReference type="ARBA" id="ARBA00022932"/>
    </source>
</evidence>
<dbReference type="GO" id="GO:0005524">
    <property type="term" value="F:ATP binding"/>
    <property type="evidence" value="ECO:0007669"/>
    <property type="project" value="UniProtKB-KW"/>
</dbReference>
<keyword evidence="12" id="KW-0695">RNA-directed DNA polymerase</keyword>
<keyword evidence="2" id="KW-1188">Viral release from host cell</keyword>
<dbReference type="InterPro" id="IPR001584">
    <property type="entry name" value="Integrase_cat-core"/>
</dbReference>
<dbReference type="Pfam" id="PF13976">
    <property type="entry name" value="gag_pre-integrs"/>
    <property type="match status" value="1"/>
</dbReference>